<organism evidence="3 4">
    <name type="scientific">Aquimarina litoralis</name>
    <dbReference type="NCBI Taxonomy" id="584605"/>
    <lineage>
        <taxon>Bacteria</taxon>
        <taxon>Pseudomonadati</taxon>
        <taxon>Bacteroidota</taxon>
        <taxon>Flavobacteriia</taxon>
        <taxon>Flavobacteriales</taxon>
        <taxon>Flavobacteriaceae</taxon>
        <taxon>Aquimarina</taxon>
    </lineage>
</organism>
<keyword evidence="4" id="KW-1185">Reference proteome</keyword>
<comment type="similarity">
    <text evidence="1">Belongs to the thioesterase family.</text>
</comment>
<dbReference type="EMBL" id="BAAAGE010000005">
    <property type="protein sequence ID" value="GAA0731528.1"/>
    <property type="molecule type" value="Genomic_DNA"/>
</dbReference>
<evidence type="ECO:0000259" key="2">
    <source>
        <dbReference type="Pfam" id="PF00975"/>
    </source>
</evidence>
<dbReference type="Gene3D" id="3.40.50.1820">
    <property type="entry name" value="alpha/beta hydrolase"/>
    <property type="match status" value="1"/>
</dbReference>
<reference evidence="4" key="1">
    <citation type="journal article" date="2019" name="Int. J. Syst. Evol. Microbiol.">
        <title>The Global Catalogue of Microorganisms (GCM) 10K type strain sequencing project: providing services to taxonomists for standard genome sequencing and annotation.</title>
        <authorList>
            <consortium name="The Broad Institute Genomics Platform"/>
            <consortium name="The Broad Institute Genome Sequencing Center for Infectious Disease"/>
            <person name="Wu L."/>
            <person name="Ma J."/>
        </authorList>
    </citation>
    <scope>NUCLEOTIDE SEQUENCE [LARGE SCALE GENOMIC DNA]</scope>
    <source>
        <strain evidence="4">JCM 15974</strain>
    </source>
</reference>
<accession>A0ABP3UIT8</accession>
<name>A0ABP3UIT8_9FLAO</name>
<comment type="caution">
    <text evidence="3">The sequence shown here is derived from an EMBL/GenBank/DDBJ whole genome shotgun (WGS) entry which is preliminary data.</text>
</comment>
<gene>
    <name evidence="3" type="ORF">GCM10009430_43850</name>
</gene>
<dbReference type="Proteomes" id="UP001501758">
    <property type="component" value="Unassembled WGS sequence"/>
</dbReference>
<dbReference type="PANTHER" id="PTHR11487">
    <property type="entry name" value="THIOESTERASE"/>
    <property type="match status" value="1"/>
</dbReference>
<evidence type="ECO:0000313" key="4">
    <source>
        <dbReference type="Proteomes" id="UP001501758"/>
    </source>
</evidence>
<dbReference type="InterPro" id="IPR012223">
    <property type="entry name" value="TEII"/>
</dbReference>
<dbReference type="PROSITE" id="PS51257">
    <property type="entry name" value="PROKAR_LIPOPROTEIN"/>
    <property type="match status" value="1"/>
</dbReference>
<evidence type="ECO:0000256" key="1">
    <source>
        <dbReference type="ARBA" id="ARBA00007169"/>
    </source>
</evidence>
<dbReference type="Pfam" id="PF00975">
    <property type="entry name" value="Thioesterase"/>
    <property type="match status" value="1"/>
</dbReference>
<dbReference type="SUPFAM" id="SSF53474">
    <property type="entry name" value="alpha/beta-Hydrolases"/>
    <property type="match status" value="1"/>
</dbReference>
<dbReference type="InterPro" id="IPR029058">
    <property type="entry name" value="AB_hydrolase_fold"/>
</dbReference>
<feature type="domain" description="Thioesterase" evidence="2">
    <location>
        <begin position="8"/>
        <end position="230"/>
    </location>
</feature>
<dbReference type="PANTHER" id="PTHR11487:SF0">
    <property type="entry name" value="S-ACYL FATTY ACID SYNTHASE THIOESTERASE, MEDIUM CHAIN"/>
    <property type="match status" value="1"/>
</dbReference>
<sequence>MYTQNKTQIFLLHFAGGSCHSYDFLRKYFDKNDYEFHALELPGRGKRSNEQFVLDKEKAIQDYFNQLKTIRVKNQPYIVYGHSMGSTLGLSVVKRMEEIGDAPQVLIVTGNPGPGVSRREKKHYLLDDLAFKEELRKLGGVPEEVLENQELFDYFSPIMRADFEVLEKDNFLEKGLVLDTPIYAMMGEKEETVDKIKNWNRFTRNEFKFKIFPGNHFFINDYPLDIARTILNQSRKLVLG</sequence>
<evidence type="ECO:0000313" key="3">
    <source>
        <dbReference type="EMBL" id="GAA0731528.1"/>
    </source>
</evidence>
<protein>
    <submittedName>
        <fullName evidence="3">Thioesterase domain-containing protein</fullName>
    </submittedName>
</protein>
<dbReference type="RefSeq" id="WP_343914390.1">
    <property type="nucleotide sequence ID" value="NZ_BAAAGE010000005.1"/>
</dbReference>
<proteinExistence type="inferred from homology"/>
<dbReference type="InterPro" id="IPR001031">
    <property type="entry name" value="Thioesterase"/>
</dbReference>